<protein>
    <recommendedName>
        <fullName evidence="3">DUF3795 domain-containing protein</fullName>
    </recommendedName>
</protein>
<dbReference type="GeneID" id="93148334"/>
<dbReference type="HOGENOM" id="CLU_1746435_0_0_9"/>
<evidence type="ECO:0000313" key="2">
    <source>
        <dbReference type="Proteomes" id="UP000004968"/>
    </source>
</evidence>
<dbReference type="AlphaFoldDB" id="D3ALI2"/>
<dbReference type="EMBL" id="ACIO01000406">
    <property type="protein sequence ID" value="EFC97317.1"/>
    <property type="molecule type" value="Genomic_DNA"/>
</dbReference>
<sequence length="154" mass="17354">MMEEKRKMAASICGIDCTKCGLSSTCNGCMETNGRPFGAECMAALCLEKGEKELCESKRNLIAAFRALNIEDMEEITELHALKGSLINLEYTLPNEQIIRFWNDDKIYLGNQLSKKGSDRYYGMIADENYLMVSEYSGSGSDAELVAFMRWRQS</sequence>
<evidence type="ECO:0000313" key="1">
    <source>
        <dbReference type="EMBL" id="EFC97317.1"/>
    </source>
</evidence>
<evidence type="ECO:0008006" key="3">
    <source>
        <dbReference type="Google" id="ProtNLM"/>
    </source>
</evidence>
<organism evidence="1 2">
    <name type="scientific">Hungatella hathewayi DSM 13479</name>
    <dbReference type="NCBI Taxonomy" id="566550"/>
    <lineage>
        <taxon>Bacteria</taxon>
        <taxon>Bacillati</taxon>
        <taxon>Bacillota</taxon>
        <taxon>Clostridia</taxon>
        <taxon>Lachnospirales</taxon>
        <taxon>Lachnospiraceae</taxon>
        <taxon>Hungatella</taxon>
    </lineage>
</organism>
<accession>D3ALI2</accession>
<comment type="caution">
    <text evidence="1">The sequence shown here is derived from an EMBL/GenBank/DDBJ whole genome shotgun (WGS) entry which is preliminary data.</text>
</comment>
<name>D3ALI2_9FIRM</name>
<dbReference type="RefSeq" id="WP_006774917.1">
    <property type="nucleotide sequence ID" value="NZ_GG667704.1"/>
</dbReference>
<gene>
    <name evidence="1" type="ORF">CLOSTHATH_04478</name>
</gene>
<dbReference type="Proteomes" id="UP000004968">
    <property type="component" value="Unassembled WGS sequence"/>
</dbReference>
<proteinExistence type="predicted"/>
<reference evidence="1 2" key="1">
    <citation type="submission" date="2010-01" db="EMBL/GenBank/DDBJ databases">
        <authorList>
            <person name="Weinstock G."/>
            <person name="Sodergren E."/>
            <person name="Clifton S."/>
            <person name="Fulton L."/>
            <person name="Fulton B."/>
            <person name="Courtney L."/>
            <person name="Fronick C."/>
            <person name="Harrison M."/>
            <person name="Strong C."/>
            <person name="Farmer C."/>
            <person name="Delahaunty K."/>
            <person name="Markovic C."/>
            <person name="Hall O."/>
            <person name="Minx P."/>
            <person name="Tomlinson C."/>
            <person name="Mitreva M."/>
            <person name="Nelson J."/>
            <person name="Hou S."/>
            <person name="Wollam A."/>
            <person name="Pepin K.H."/>
            <person name="Johnson M."/>
            <person name="Bhonagiri V."/>
            <person name="Nash W.E."/>
            <person name="Warren W."/>
            <person name="Chinwalla A."/>
            <person name="Mardis E.R."/>
            <person name="Wilson R.K."/>
        </authorList>
    </citation>
    <scope>NUCLEOTIDE SEQUENCE [LARGE SCALE GENOMIC DNA]</scope>
    <source>
        <strain evidence="1 2">DSM 13479</strain>
    </source>
</reference>